<feature type="compositionally biased region" description="Polar residues" evidence="3">
    <location>
        <begin position="248"/>
        <end position="264"/>
    </location>
</feature>
<dbReference type="GO" id="GO:0008408">
    <property type="term" value="F:3'-5' exonuclease activity"/>
    <property type="evidence" value="ECO:0007669"/>
    <property type="project" value="InterPro"/>
</dbReference>
<evidence type="ECO:0000256" key="2">
    <source>
        <dbReference type="ARBA" id="ARBA00022801"/>
    </source>
</evidence>
<feature type="compositionally biased region" description="Pro residues" evidence="3">
    <location>
        <begin position="104"/>
        <end position="113"/>
    </location>
</feature>
<dbReference type="SUPFAM" id="SSF53098">
    <property type="entry name" value="Ribonuclease H-like"/>
    <property type="match status" value="1"/>
</dbReference>
<name>A0AA38HCS2_9TREE</name>
<proteinExistence type="predicted"/>
<evidence type="ECO:0000256" key="3">
    <source>
        <dbReference type="SAM" id="MobiDB-lite"/>
    </source>
</evidence>
<evidence type="ECO:0000256" key="1">
    <source>
        <dbReference type="ARBA" id="ARBA00022722"/>
    </source>
</evidence>
<feature type="compositionally biased region" description="Polar residues" evidence="3">
    <location>
        <begin position="174"/>
        <end position="193"/>
    </location>
</feature>
<dbReference type="AlphaFoldDB" id="A0AA38HCS2"/>
<feature type="compositionally biased region" description="Low complexity" evidence="3">
    <location>
        <begin position="343"/>
        <end position="358"/>
    </location>
</feature>
<dbReference type="GO" id="GO:0003676">
    <property type="term" value="F:nucleic acid binding"/>
    <property type="evidence" value="ECO:0007669"/>
    <property type="project" value="InterPro"/>
</dbReference>
<evidence type="ECO:0000313" key="7">
    <source>
        <dbReference type="Proteomes" id="UP001164286"/>
    </source>
</evidence>
<dbReference type="EMBL" id="JAKWFO010000003">
    <property type="protein sequence ID" value="KAI9638015.1"/>
    <property type="molecule type" value="Genomic_DNA"/>
</dbReference>
<dbReference type="GO" id="GO:0005737">
    <property type="term" value="C:cytoplasm"/>
    <property type="evidence" value="ECO:0007669"/>
    <property type="project" value="TreeGrafter"/>
</dbReference>
<dbReference type="GO" id="GO:0006139">
    <property type="term" value="P:nucleobase-containing compound metabolic process"/>
    <property type="evidence" value="ECO:0007669"/>
    <property type="project" value="InterPro"/>
</dbReference>
<dbReference type="InterPro" id="IPR012337">
    <property type="entry name" value="RNaseH-like_sf"/>
</dbReference>
<feature type="region of interest" description="Disordered" evidence="3">
    <location>
        <begin position="1"/>
        <end position="206"/>
    </location>
</feature>
<comment type="caution">
    <text evidence="6">The sequence shown here is derived from an EMBL/GenBank/DDBJ whole genome shotgun (WGS) entry which is preliminary data.</text>
</comment>
<dbReference type="Proteomes" id="UP001164286">
    <property type="component" value="Unassembled WGS sequence"/>
</dbReference>
<feature type="region of interest" description="Disordered" evidence="3">
    <location>
        <begin position="328"/>
        <end position="361"/>
    </location>
</feature>
<dbReference type="GeneID" id="77731173"/>
<dbReference type="CDD" id="cd06141">
    <property type="entry name" value="WRN_exo"/>
    <property type="match status" value="1"/>
</dbReference>
<gene>
    <name evidence="6" type="ORF">MKK02DRAFT_42399</name>
</gene>
<sequence length="799" mass="84633">MASSDSDESASSSRSSSSVRLIDKEAGIGRWTGRAVFVSPSPGPVARSSSGTADSPISITSSPRSSESSRTPSPEPSRQPSTPLTRPRAVAHYSSPHARTAYTPPQPFYPPSPARQASYPAPARVHPFFNRTFARTKSAPVPHTPPPPASQRPRMVADYSSTSESQASTATGADSTFGSQPSQPRIQVPQGSPSRGPVGGKGKARAALTELEIDKILSQVESIDLSGKLGPTAKAAGSKGKVAAPVSARSSAEASGLVRSSSDVETTKAGSASGSSGGGKSALGRYGRVPKTNTASSAASPPKTTAAVEAPAAVSAVSAPIQSRSTAEIYPLPPKAGPTSNMSATKSTTTLSSTIPTSEASGPPVPLAYYKYTDHKPCPEVVYTTSISEADQLLGRLEGQVMGLDLEWPMRWWDKEASRWQFRPGKTALIQVCDERLIVLLHLKDGNNMVLPKKLVSIMENPAIYKCGVQVRGDGKRLVDDFPGSFPTGVKSLLELSNVARAADPIRCGPGLRLISLANLVKNYLGRELEKDPQVRQSNWSSSLNQKQVDYGANDVFAGLQVYLHLKRLAAERQFPIDLDRCSNSFNADGSPDYRAISTRTPSPSIPTFTAVPGSTDLFAESFAYRLAPGQPKFPPPAHTNALNAFKSGMTIEAITAERGVKRSTIEGYICQALAVLEEETLSAEEKGRLVPQLKEEYVRRKFRGLIVSLRRGAEEDGVSSTSESEDERGVEKGRKAEPVDALAESMAGVALGGKVATSSMTIVSSGRMPVITVTAEDLEAAAMMPPLTESDEEEIAGL</sequence>
<evidence type="ECO:0000259" key="5">
    <source>
        <dbReference type="Pfam" id="PF14493"/>
    </source>
</evidence>
<dbReference type="Pfam" id="PF14493">
    <property type="entry name" value="HTH_40"/>
    <property type="match status" value="1"/>
</dbReference>
<feature type="region of interest" description="Disordered" evidence="3">
    <location>
        <begin position="230"/>
        <end position="303"/>
    </location>
</feature>
<organism evidence="6 7">
    <name type="scientific">Dioszegia hungarica</name>
    <dbReference type="NCBI Taxonomy" id="4972"/>
    <lineage>
        <taxon>Eukaryota</taxon>
        <taxon>Fungi</taxon>
        <taxon>Dikarya</taxon>
        <taxon>Basidiomycota</taxon>
        <taxon>Agaricomycotina</taxon>
        <taxon>Tremellomycetes</taxon>
        <taxon>Tremellales</taxon>
        <taxon>Bulleribasidiaceae</taxon>
        <taxon>Dioszegia</taxon>
    </lineage>
</organism>
<feature type="compositionally biased region" description="Low complexity" evidence="3">
    <location>
        <begin position="55"/>
        <end position="83"/>
    </location>
</feature>
<reference evidence="6" key="1">
    <citation type="journal article" date="2022" name="G3 (Bethesda)">
        <title>High quality genome of the basidiomycete yeast Dioszegia hungarica PDD-24b-2 isolated from cloud water.</title>
        <authorList>
            <person name="Jarrige D."/>
            <person name="Haridas S."/>
            <person name="Bleykasten-Grosshans C."/>
            <person name="Joly M."/>
            <person name="Nadalig T."/>
            <person name="Sancelme M."/>
            <person name="Vuilleumier S."/>
            <person name="Grigoriev I.V."/>
            <person name="Amato P."/>
            <person name="Bringel F."/>
        </authorList>
    </citation>
    <scope>NUCLEOTIDE SEQUENCE</scope>
    <source>
        <strain evidence="6">PDD-24b-2</strain>
    </source>
</reference>
<dbReference type="PANTHER" id="PTHR13620:SF104">
    <property type="entry name" value="EXONUCLEASE 3'-5' DOMAIN-CONTAINING PROTEIN 2"/>
    <property type="match status" value="1"/>
</dbReference>
<dbReference type="Gene3D" id="3.30.420.10">
    <property type="entry name" value="Ribonuclease H-like superfamily/Ribonuclease H"/>
    <property type="match status" value="1"/>
</dbReference>
<dbReference type="InterPro" id="IPR051132">
    <property type="entry name" value="3-5_Exonuclease_domain"/>
</dbReference>
<keyword evidence="1" id="KW-0540">Nuclease</keyword>
<feature type="compositionally biased region" description="Low complexity" evidence="3">
    <location>
        <begin position="233"/>
        <end position="244"/>
    </location>
</feature>
<dbReference type="PANTHER" id="PTHR13620">
    <property type="entry name" value="3-5 EXONUCLEASE"/>
    <property type="match status" value="1"/>
</dbReference>
<evidence type="ECO:0008006" key="8">
    <source>
        <dbReference type="Google" id="ProtNLM"/>
    </source>
</evidence>
<dbReference type="InterPro" id="IPR002562">
    <property type="entry name" value="3'-5'_exonuclease_dom"/>
</dbReference>
<keyword evidence="7" id="KW-1185">Reference proteome</keyword>
<dbReference type="Pfam" id="PF01612">
    <property type="entry name" value="DNA_pol_A_exo1"/>
    <property type="match status" value="1"/>
</dbReference>
<feature type="compositionally biased region" description="Low complexity" evidence="3">
    <location>
        <begin position="290"/>
        <end position="303"/>
    </location>
</feature>
<feature type="compositionally biased region" description="Basic and acidic residues" evidence="3">
    <location>
        <begin position="728"/>
        <end position="739"/>
    </location>
</feature>
<dbReference type="RefSeq" id="XP_052947792.1">
    <property type="nucleotide sequence ID" value="XM_053091968.1"/>
</dbReference>
<feature type="compositionally biased region" description="Low complexity" evidence="3">
    <location>
        <begin position="160"/>
        <end position="173"/>
    </location>
</feature>
<feature type="compositionally biased region" description="Low complexity" evidence="3">
    <location>
        <begin position="9"/>
        <end position="18"/>
    </location>
</feature>
<dbReference type="GO" id="GO:0005634">
    <property type="term" value="C:nucleus"/>
    <property type="evidence" value="ECO:0007669"/>
    <property type="project" value="TreeGrafter"/>
</dbReference>
<evidence type="ECO:0000259" key="4">
    <source>
        <dbReference type="Pfam" id="PF01612"/>
    </source>
</evidence>
<protein>
    <recommendedName>
        <fullName evidence="8">3'-5' exonuclease domain-containing protein</fullName>
    </recommendedName>
</protein>
<evidence type="ECO:0000313" key="6">
    <source>
        <dbReference type="EMBL" id="KAI9638015.1"/>
    </source>
</evidence>
<feature type="region of interest" description="Disordered" evidence="3">
    <location>
        <begin position="714"/>
        <end position="740"/>
    </location>
</feature>
<feature type="domain" description="Helicase Helix-turn-helix" evidence="5">
    <location>
        <begin position="640"/>
        <end position="678"/>
    </location>
</feature>
<dbReference type="InterPro" id="IPR036397">
    <property type="entry name" value="RNaseH_sf"/>
</dbReference>
<keyword evidence="2" id="KW-0378">Hydrolase</keyword>
<accession>A0AA38HCS2</accession>
<dbReference type="InterPro" id="IPR029491">
    <property type="entry name" value="Helicase_HTH"/>
</dbReference>
<feature type="domain" description="3'-5' exonuclease" evidence="4">
    <location>
        <begin position="414"/>
        <end position="568"/>
    </location>
</feature>